<name>A0A8H7CHI7_9AGAR</name>
<reference evidence="1" key="1">
    <citation type="submission" date="2020-05" db="EMBL/GenBank/DDBJ databases">
        <title>Mycena genomes resolve the evolution of fungal bioluminescence.</title>
        <authorList>
            <person name="Tsai I.J."/>
        </authorList>
    </citation>
    <scope>NUCLEOTIDE SEQUENCE</scope>
    <source>
        <strain evidence="1">CCC161011</strain>
    </source>
</reference>
<dbReference type="EMBL" id="JACAZI010000021">
    <property type="protein sequence ID" value="KAF7337869.1"/>
    <property type="molecule type" value="Genomic_DNA"/>
</dbReference>
<comment type="caution">
    <text evidence="1">The sequence shown here is derived from an EMBL/GenBank/DDBJ whole genome shotgun (WGS) entry which is preliminary data.</text>
</comment>
<dbReference type="OrthoDB" id="2788229at2759"/>
<protein>
    <submittedName>
        <fullName evidence="1">NmrA domain-containing protein</fullName>
    </submittedName>
</protein>
<dbReference type="AlphaFoldDB" id="A0A8H7CHI7"/>
<evidence type="ECO:0000313" key="1">
    <source>
        <dbReference type="EMBL" id="KAF7337869.1"/>
    </source>
</evidence>
<dbReference type="InterPro" id="IPR032675">
    <property type="entry name" value="LRR_dom_sf"/>
</dbReference>
<keyword evidence="2" id="KW-1185">Reference proteome</keyword>
<dbReference type="SUPFAM" id="SSF52047">
    <property type="entry name" value="RNI-like"/>
    <property type="match status" value="1"/>
</dbReference>
<dbReference type="Gene3D" id="3.80.10.10">
    <property type="entry name" value="Ribonuclease Inhibitor"/>
    <property type="match status" value="1"/>
</dbReference>
<evidence type="ECO:0000313" key="2">
    <source>
        <dbReference type="Proteomes" id="UP000620124"/>
    </source>
</evidence>
<proteinExistence type="predicted"/>
<organism evidence="1 2">
    <name type="scientific">Mycena venus</name>
    <dbReference type="NCBI Taxonomy" id="2733690"/>
    <lineage>
        <taxon>Eukaryota</taxon>
        <taxon>Fungi</taxon>
        <taxon>Dikarya</taxon>
        <taxon>Basidiomycota</taxon>
        <taxon>Agaricomycotina</taxon>
        <taxon>Agaricomycetes</taxon>
        <taxon>Agaricomycetidae</taxon>
        <taxon>Agaricales</taxon>
        <taxon>Marasmiineae</taxon>
        <taxon>Mycenaceae</taxon>
        <taxon>Mycena</taxon>
    </lineage>
</organism>
<gene>
    <name evidence="1" type="ORF">MVEN_02009900</name>
</gene>
<dbReference type="Proteomes" id="UP000620124">
    <property type="component" value="Unassembled WGS sequence"/>
</dbReference>
<sequence length="364" mass="40485">MSNPLDVQELVEYCFDFLHGSKSDLKACALVCRGWVYAAQSQLFAKMDICDSMVDQHRRVAQLLEISQSPHILALVSRLEINLHYLASESFLGAITQFTRLKEVRISGNSMASTPGTASLAVGALLSLTTVQRVELHCAFPTPSAFLQIWGGCSENVKHLELGSVHVNDFEYDWASSPVLLRSKVKLASLRVLYGDFILPWLTTDACPFAFSQLTSLTVCALKEHLIDWSVFQPKMIERLEIGSNAIQKPINLGPFTRLRHLVLQVHGPRNLAIALTVLATIPPANHISRITLDCTYPSQSDIFTRLDDLLFGMPLPELVEVEFFTEYRNVEEPVKQALPKLHACGLLGVKSWGSAYANTRGFT</sequence>
<accession>A0A8H7CHI7</accession>